<feature type="domain" description="Amidohydrolase-related" evidence="9">
    <location>
        <begin position="91"/>
        <end position="464"/>
    </location>
</feature>
<evidence type="ECO:0000256" key="3">
    <source>
        <dbReference type="ARBA" id="ARBA00022723"/>
    </source>
</evidence>
<keyword evidence="5 8" id="KW-0862">Zinc</keyword>
<dbReference type="GO" id="GO:0006147">
    <property type="term" value="P:guanine catabolic process"/>
    <property type="evidence" value="ECO:0007669"/>
    <property type="project" value="UniProtKB-UniRule"/>
</dbReference>
<evidence type="ECO:0000259" key="9">
    <source>
        <dbReference type="Pfam" id="PF01979"/>
    </source>
</evidence>
<dbReference type="Proteomes" id="UP000013776">
    <property type="component" value="Unassembled WGS sequence"/>
</dbReference>
<comment type="catalytic activity">
    <reaction evidence="6 8">
        <text>guanine + H2O + H(+) = xanthine + NH4(+)</text>
        <dbReference type="Rhea" id="RHEA:14665"/>
        <dbReference type="ChEBI" id="CHEBI:15377"/>
        <dbReference type="ChEBI" id="CHEBI:15378"/>
        <dbReference type="ChEBI" id="CHEBI:16235"/>
        <dbReference type="ChEBI" id="CHEBI:17712"/>
        <dbReference type="ChEBI" id="CHEBI:28938"/>
        <dbReference type="EC" id="3.5.4.3"/>
    </reaction>
</comment>
<reference evidence="10 11" key="1">
    <citation type="journal article" date="2013" name="MBio">
        <title>Genome sequencing of the plant pathogen Taphrina deformans, the causal agent of peach leaf curl.</title>
        <authorList>
            <person name="Cisse O.H."/>
            <person name="Almeida J.M.G.C.F."/>
            <person name="Fonseca A."/>
            <person name="Kumar A.A."/>
            <person name="Salojaervi J."/>
            <person name="Overmyer K."/>
            <person name="Hauser P.M."/>
            <person name="Pagni M."/>
        </authorList>
    </citation>
    <scope>NUCLEOTIDE SEQUENCE [LARGE SCALE GENOMIC DNA]</scope>
    <source>
        <strain evidence="11">PYCC 5710 / ATCC 11124 / CBS 356.35 / IMI 108563 / JCM 9778 / NBRC 8474</strain>
    </source>
</reference>
<dbReference type="Gene3D" id="3.20.20.140">
    <property type="entry name" value="Metal-dependent hydrolases"/>
    <property type="match status" value="1"/>
</dbReference>
<name>R4X9U0_TAPDE</name>
<dbReference type="InterPro" id="IPR006680">
    <property type="entry name" value="Amidohydro-rel"/>
</dbReference>
<comment type="pathway">
    <text evidence="1 8">Purine metabolism; guanine degradation; xanthine from guanine: step 1/1.</text>
</comment>
<dbReference type="PANTHER" id="PTHR11271">
    <property type="entry name" value="GUANINE DEAMINASE"/>
    <property type="match status" value="1"/>
</dbReference>
<proteinExistence type="inferred from homology"/>
<dbReference type="InterPro" id="IPR051607">
    <property type="entry name" value="Metallo-dep_hydrolases"/>
</dbReference>
<comment type="similarity">
    <text evidence="2 8">Belongs to the metallo-dependent hydrolases superfamily. ATZ/TRZ family.</text>
</comment>
<evidence type="ECO:0000256" key="2">
    <source>
        <dbReference type="ARBA" id="ARBA00006745"/>
    </source>
</evidence>
<dbReference type="VEuPathDB" id="FungiDB:TAPDE_002589"/>
<organism evidence="10 11">
    <name type="scientific">Taphrina deformans (strain PYCC 5710 / ATCC 11124 / CBS 356.35 / IMI 108563 / JCM 9778 / NBRC 8474)</name>
    <name type="common">Peach leaf curl fungus</name>
    <name type="synonym">Lalaria deformans</name>
    <dbReference type="NCBI Taxonomy" id="1097556"/>
    <lineage>
        <taxon>Eukaryota</taxon>
        <taxon>Fungi</taxon>
        <taxon>Dikarya</taxon>
        <taxon>Ascomycota</taxon>
        <taxon>Taphrinomycotina</taxon>
        <taxon>Taphrinomycetes</taxon>
        <taxon>Taphrinales</taxon>
        <taxon>Taphrinaceae</taxon>
        <taxon>Taphrina</taxon>
    </lineage>
</organism>
<dbReference type="GO" id="GO:0005829">
    <property type="term" value="C:cytosol"/>
    <property type="evidence" value="ECO:0007669"/>
    <property type="project" value="TreeGrafter"/>
</dbReference>
<dbReference type="AlphaFoldDB" id="R4X9U0"/>
<evidence type="ECO:0000256" key="4">
    <source>
        <dbReference type="ARBA" id="ARBA00022801"/>
    </source>
</evidence>
<dbReference type="OrthoDB" id="194468at2759"/>
<dbReference type="FunFam" id="3.20.20.140:FF:000022">
    <property type="entry name" value="Guanine deaminase"/>
    <property type="match status" value="1"/>
</dbReference>
<dbReference type="InterPro" id="IPR011059">
    <property type="entry name" value="Metal-dep_hydrolase_composite"/>
</dbReference>
<dbReference type="SUPFAM" id="SSF51556">
    <property type="entry name" value="Metallo-dependent hydrolases"/>
    <property type="match status" value="1"/>
</dbReference>
<dbReference type="InterPro" id="IPR032466">
    <property type="entry name" value="Metal_Hydrolase"/>
</dbReference>
<protein>
    <recommendedName>
        <fullName evidence="8">Guanine deaminase</fullName>
        <shortName evidence="8">Guanase</shortName>
        <ecNumber evidence="8">3.5.4.3</ecNumber>
    </recommendedName>
    <alternativeName>
        <fullName evidence="8">Guanine aminohydrolase</fullName>
    </alternativeName>
</protein>
<dbReference type="Gene3D" id="2.30.40.10">
    <property type="entry name" value="Urease, subunit C, domain 1"/>
    <property type="match status" value="1"/>
</dbReference>
<keyword evidence="11" id="KW-1185">Reference proteome</keyword>
<keyword evidence="4 8" id="KW-0378">Hydrolase</keyword>
<dbReference type="STRING" id="1097556.R4X9U0"/>
<comment type="function">
    <text evidence="7 8">Catalyzes the hydrolytic deamination of guanine, producing xanthine and ammonia.</text>
</comment>
<dbReference type="EC" id="3.5.4.3" evidence="8"/>
<evidence type="ECO:0000256" key="5">
    <source>
        <dbReference type="ARBA" id="ARBA00022833"/>
    </source>
</evidence>
<comment type="caution">
    <text evidence="10">The sequence shown here is derived from an EMBL/GenBank/DDBJ whole genome shotgun (WGS) entry which is preliminary data.</text>
</comment>
<dbReference type="GO" id="GO:0008270">
    <property type="term" value="F:zinc ion binding"/>
    <property type="evidence" value="ECO:0007669"/>
    <property type="project" value="UniProtKB-UniRule"/>
</dbReference>
<evidence type="ECO:0000256" key="6">
    <source>
        <dbReference type="ARBA" id="ARBA00051148"/>
    </source>
</evidence>
<accession>R4X9U0</accession>
<sequence>MGEAFSQMAVQGDIVQEQTQGMTKLLFRGRICHSLSASQLEIIHDGLLGVEDGIITFLYEFADVENQDLELFLRNEGYGDAEFVHLSPEQFLFPGMIDTHIHAPQYPNAGIGLDLPLLDWLEKYTFPTESSMRDPSRATEVYSRIVAQTMRQGTTLACYYSSIHSEATNILADLCMKAGQRAFIGKCNMDGLSPDHYRETCSDSLEATKACIQHVRQIDPIGEQLTYCITPRFAPSCSRELMRGLGELASAEQLPIQTHISENKAEVEMVKGMFPECSSYTNIYDTYGLLTQRTILAHAIYLAPDELELVKSKGSGISHCPASNTAISSGECPVREILDMDISIGLGTDMSGGYTASILDAAKLACSVSRHRVIHTGQKDLMLGVSEALYMATLGGARVCNLQSKLGNFTSGKFFDALLIDLGRQRNGRVDIFEGESDQIAIEKWVFNGDDRNIARVYVSGKIVLQN</sequence>
<dbReference type="Pfam" id="PF01979">
    <property type="entry name" value="Amidohydro_1"/>
    <property type="match status" value="1"/>
</dbReference>
<evidence type="ECO:0000256" key="7">
    <source>
        <dbReference type="ARBA" id="ARBA00056079"/>
    </source>
</evidence>
<evidence type="ECO:0000256" key="8">
    <source>
        <dbReference type="RuleBase" id="RU366009"/>
    </source>
</evidence>
<evidence type="ECO:0000256" key="1">
    <source>
        <dbReference type="ARBA" id="ARBA00004984"/>
    </source>
</evidence>
<keyword evidence="3 8" id="KW-0479">Metal-binding</keyword>
<dbReference type="eggNOG" id="KOG3968">
    <property type="taxonomic scope" value="Eukaryota"/>
</dbReference>
<dbReference type="InterPro" id="IPR014311">
    <property type="entry name" value="Guanine_deaminase"/>
</dbReference>
<dbReference type="EMBL" id="CAHR02000090">
    <property type="protein sequence ID" value="CCG82563.1"/>
    <property type="molecule type" value="Genomic_DNA"/>
</dbReference>
<evidence type="ECO:0000313" key="10">
    <source>
        <dbReference type="EMBL" id="CCG82563.1"/>
    </source>
</evidence>
<dbReference type="NCBIfam" id="TIGR02967">
    <property type="entry name" value="guan_deamin"/>
    <property type="match status" value="1"/>
</dbReference>
<dbReference type="PANTHER" id="PTHR11271:SF49">
    <property type="entry name" value="GUANINE DEAMINASE"/>
    <property type="match status" value="1"/>
</dbReference>
<evidence type="ECO:0000313" key="11">
    <source>
        <dbReference type="Proteomes" id="UP000013776"/>
    </source>
</evidence>
<dbReference type="UniPathway" id="UPA00603">
    <property type="reaction ID" value="UER00660"/>
</dbReference>
<dbReference type="GO" id="GO:0008892">
    <property type="term" value="F:guanine deaminase activity"/>
    <property type="evidence" value="ECO:0007669"/>
    <property type="project" value="UniProtKB-UniRule"/>
</dbReference>
<comment type="cofactor">
    <cofactor evidence="8">
        <name>Zn(2+)</name>
        <dbReference type="ChEBI" id="CHEBI:29105"/>
    </cofactor>
    <text evidence="8">Binds 1 zinc ion per subunit.</text>
</comment>
<gene>
    <name evidence="10" type="ORF">TAPDE_002589</name>
</gene>